<evidence type="ECO:0000313" key="2">
    <source>
        <dbReference type="EMBL" id="BDX08291.1"/>
    </source>
</evidence>
<dbReference type="KEGG" id="pmaw:MACH26_38120"/>
<dbReference type="PANTHER" id="PTHR23419:SF8">
    <property type="entry name" value="FI09726P"/>
    <property type="match status" value="1"/>
</dbReference>
<dbReference type="InterPro" id="IPR011322">
    <property type="entry name" value="N-reg_PII-like_a/b"/>
</dbReference>
<evidence type="ECO:0008006" key="4">
    <source>
        <dbReference type="Google" id="ProtNLM"/>
    </source>
</evidence>
<dbReference type="GO" id="GO:0010038">
    <property type="term" value="P:response to metal ion"/>
    <property type="evidence" value="ECO:0007669"/>
    <property type="project" value="InterPro"/>
</dbReference>
<accession>A0AA48HP01</accession>
<sequence>MSDLCVVLCTCPDKSHARDIACKVVEANLAACVNIIPGVLSVYRWQGKVHQSSECQMVLKTHKKALQALQELVFKVHPYDVPEWVILEADGAGSEYEEWIKSTVQ</sequence>
<dbReference type="EMBL" id="AP027272">
    <property type="protein sequence ID" value="BDX08291.1"/>
    <property type="molecule type" value="Genomic_DNA"/>
</dbReference>
<dbReference type="Pfam" id="PF03091">
    <property type="entry name" value="CutA1"/>
    <property type="match status" value="1"/>
</dbReference>
<dbReference type="InterPro" id="IPR015867">
    <property type="entry name" value="N-reg_PII/ATP_PRibTrfase_C"/>
</dbReference>
<gene>
    <name evidence="2" type="ORF">MACH26_38120</name>
</gene>
<dbReference type="Gene3D" id="3.30.70.120">
    <property type="match status" value="1"/>
</dbReference>
<protein>
    <recommendedName>
        <fullName evidence="4">Divalent-cation tolerance protein CutA</fullName>
    </recommendedName>
</protein>
<keyword evidence="3" id="KW-1185">Reference proteome</keyword>
<evidence type="ECO:0000256" key="1">
    <source>
        <dbReference type="ARBA" id="ARBA00010169"/>
    </source>
</evidence>
<dbReference type="Proteomes" id="UP001333710">
    <property type="component" value="Chromosome"/>
</dbReference>
<dbReference type="GO" id="GO:0005507">
    <property type="term" value="F:copper ion binding"/>
    <property type="evidence" value="ECO:0007669"/>
    <property type="project" value="TreeGrafter"/>
</dbReference>
<dbReference type="RefSeq" id="WP_338294363.1">
    <property type="nucleotide sequence ID" value="NZ_AP027272.1"/>
</dbReference>
<organism evidence="2 3">
    <name type="scientific">Planctobacterium marinum</name>
    <dbReference type="NCBI Taxonomy" id="1631968"/>
    <lineage>
        <taxon>Bacteria</taxon>
        <taxon>Pseudomonadati</taxon>
        <taxon>Pseudomonadota</taxon>
        <taxon>Gammaproteobacteria</taxon>
        <taxon>Alteromonadales</taxon>
        <taxon>Alteromonadaceae</taxon>
        <taxon>Planctobacterium</taxon>
    </lineage>
</organism>
<evidence type="ECO:0000313" key="3">
    <source>
        <dbReference type="Proteomes" id="UP001333710"/>
    </source>
</evidence>
<dbReference type="AlphaFoldDB" id="A0AA48HP01"/>
<dbReference type="PANTHER" id="PTHR23419">
    <property type="entry name" value="DIVALENT CATION TOLERANCE CUTA-RELATED"/>
    <property type="match status" value="1"/>
</dbReference>
<name>A0AA48HP01_9ALTE</name>
<comment type="similarity">
    <text evidence="1">Belongs to the CutA family.</text>
</comment>
<proteinExistence type="inferred from homology"/>
<dbReference type="SUPFAM" id="SSF54913">
    <property type="entry name" value="GlnB-like"/>
    <property type="match status" value="1"/>
</dbReference>
<reference evidence="2" key="1">
    <citation type="submission" date="2023-01" db="EMBL/GenBank/DDBJ databases">
        <title>Complete genome sequence of Planctobacterium marinum strain Dej080120_11.</title>
        <authorList>
            <person name="Ueki S."/>
            <person name="Maruyama F."/>
        </authorList>
    </citation>
    <scope>NUCLEOTIDE SEQUENCE</scope>
    <source>
        <strain evidence="2">Dej080120_11</strain>
    </source>
</reference>
<dbReference type="InterPro" id="IPR004323">
    <property type="entry name" value="Ion_tolerance_CutA"/>
</dbReference>